<proteinExistence type="predicted"/>
<dbReference type="Proteomes" id="UP001162131">
    <property type="component" value="Unassembled WGS sequence"/>
</dbReference>
<protein>
    <submittedName>
        <fullName evidence="2">Uncharacterized protein</fullName>
    </submittedName>
</protein>
<sequence length="675" mass="77781">MFIEDHIFPNWGRLRIPPKLEFTSSEVKEIRRKIKDTPYKELFDKFPRFFSPCAASKFLEQPPLIAEPILEEGIKDKVAFKGKDGNAYTGQVDEKNRRNGWGYLLFVDGTMHQGFFYAGDIRGRGRRFDLNGVVLQGDWKGNVLKGEGMIIWPNGVSYEGYIEDGMPHGDGVETTEEYTYNGNFIRGEKDGYGELFWKDGSWYKGMFNIQKIEGEGTYHWANGNEYEGEWFRNKMHGKGVFKWADGRVYKGNFAHGYREGHGKLEWPSGRRYEGYWEKGFYDGIGMEVREDGTTSEGVFVSGQLAQNFDPVIPGSDEELSDDQIDTKELFKQVAPSYEDLLKKANIIRKIKKQPLSDISGSFLEVTEEDFTVEAKKERKQKLIKEIKEKKTQQRDKRLKLRKWETEDPRKACLWDLESPLIDHPIFFKAYSLHNELPPFEYEDPDYEMPFDLNFNEDWKDLGAGKLYKGQMDDNEQAQGMGVLLHKGRIYEGFWRDNKRCGYGRQIGPKGDVYHGYWYDNMRSGFGTYEIKEKNYSYIGDWENDIFHGRGLLVTEEAAYEGDWKENKQHGAGSLVYDDGRVYNGSFKDGVIEGYGSLIWPNGKGYAGQWKNGEMIGIGTKVTRKIKSLYANGLEEFAAKHSFQENSIPESVVSERDIPYEGTTATGGPTTYIDNY</sequence>
<reference evidence="2" key="1">
    <citation type="submission" date="2021-09" db="EMBL/GenBank/DDBJ databases">
        <authorList>
            <consortium name="AG Swart"/>
            <person name="Singh M."/>
            <person name="Singh A."/>
            <person name="Seah K."/>
            <person name="Emmerich C."/>
        </authorList>
    </citation>
    <scope>NUCLEOTIDE SEQUENCE</scope>
    <source>
        <strain evidence="2">ATCC30299</strain>
    </source>
</reference>
<dbReference type="PANTHER" id="PTHR43215">
    <property type="entry name" value="RADIAL SPOKE HEAD 1 HOMOLOG"/>
    <property type="match status" value="1"/>
</dbReference>
<dbReference type="AlphaFoldDB" id="A0AAU9K4N1"/>
<evidence type="ECO:0000313" key="2">
    <source>
        <dbReference type="EMBL" id="CAG9328113.1"/>
    </source>
</evidence>
<evidence type="ECO:0000256" key="1">
    <source>
        <dbReference type="ARBA" id="ARBA00022737"/>
    </source>
</evidence>
<evidence type="ECO:0000313" key="3">
    <source>
        <dbReference type="Proteomes" id="UP001162131"/>
    </source>
</evidence>
<dbReference type="SMART" id="SM00698">
    <property type="entry name" value="MORN"/>
    <property type="match status" value="13"/>
</dbReference>
<comment type="caution">
    <text evidence="2">The sequence shown here is derived from an EMBL/GenBank/DDBJ whole genome shotgun (WGS) entry which is preliminary data.</text>
</comment>
<dbReference type="InterPro" id="IPR003409">
    <property type="entry name" value="MORN"/>
</dbReference>
<gene>
    <name evidence="2" type="ORF">BSTOLATCC_MIC45571</name>
</gene>
<keyword evidence="3" id="KW-1185">Reference proteome</keyword>
<dbReference type="SUPFAM" id="SSF82185">
    <property type="entry name" value="Histone H3 K4-specific methyltransferase SET7/9 N-terminal domain"/>
    <property type="match status" value="4"/>
</dbReference>
<accession>A0AAU9K4N1</accession>
<dbReference type="Gene3D" id="2.20.110.10">
    <property type="entry name" value="Histone H3 K4-specific methyltransferase SET7/9 N-terminal domain"/>
    <property type="match status" value="5"/>
</dbReference>
<name>A0AAU9K4N1_9CILI</name>
<dbReference type="GO" id="GO:0005829">
    <property type="term" value="C:cytosol"/>
    <property type="evidence" value="ECO:0007669"/>
    <property type="project" value="TreeGrafter"/>
</dbReference>
<keyword evidence="1" id="KW-0677">Repeat</keyword>
<dbReference type="Pfam" id="PF02493">
    <property type="entry name" value="MORN"/>
    <property type="match status" value="13"/>
</dbReference>
<dbReference type="PANTHER" id="PTHR43215:SF14">
    <property type="entry name" value="RADIAL SPOKE HEAD 1 HOMOLOG"/>
    <property type="match status" value="1"/>
</dbReference>
<dbReference type="EMBL" id="CAJZBQ010000045">
    <property type="protein sequence ID" value="CAG9328113.1"/>
    <property type="molecule type" value="Genomic_DNA"/>
</dbReference>
<organism evidence="2 3">
    <name type="scientific">Blepharisma stoltei</name>
    <dbReference type="NCBI Taxonomy" id="1481888"/>
    <lineage>
        <taxon>Eukaryota</taxon>
        <taxon>Sar</taxon>
        <taxon>Alveolata</taxon>
        <taxon>Ciliophora</taxon>
        <taxon>Postciliodesmatophora</taxon>
        <taxon>Heterotrichea</taxon>
        <taxon>Heterotrichida</taxon>
        <taxon>Blepharismidae</taxon>
        <taxon>Blepharisma</taxon>
    </lineage>
</organism>